<reference evidence="1" key="1">
    <citation type="submission" date="2014-05" db="EMBL/GenBank/DDBJ databases">
        <title>Genome sequence of Mycobacterium aromaticivorans strain JS19b1T (= DSM 45407T).</title>
        <authorList>
            <person name="Kwak Y."/>
            <person name="Park G.-S."/>
            <person name="Li Q.X."/>
            <person name="Lee S.-E."/>
            <person name="Shin J.-H."/>
        </authorList>
    </citation>
    <scope>NUCLEOTIDE SEQUENCE [LARGE SCALE GENOMIC DNA]</scope>
    <source>
        <strain evidence="1">JS19b1</strain>
    </source>
</reference>
<organism evidence="1 2">
    <name type="scientific">Mycolicibacterium aromaticivorans JS19b1 = JCM 16368</name>
    <dbReference type="NCBI Taxonomy" id="1440774"/>
    <lineage>
        <taxon>Bacteria</taxon>
        <taxon>Bacillati</taxon>
        <taxon>Actinomycetota</taxon>
        <taxon>Actinomycetes</taxon>
        <taxon>Mycobacteriales</taxon>
        <taxon>Mycobacteriaceae</taxon>
        <taxon>Mycolicibacterium</taxon>
    </lineage>
</organism>
<dbReference type="eggNOG" id="ENOG5031GUY">
    <property type="taxonomic scope" value="Bacteria"/>
</dbReference>
<dbReference type="EMBL" id="JALN02000001">
    <property type="protein sequence ID" value="KDE99448.1"/>
    <property type="molecule type" value="Genomic_DNA"/>
</dbReference>
<dbReference type="STRING" id="1440774.Y900_010950"/>
<dbReference type="Proteomes" id="UP000022835">
    <property type="component" value="Unassembled WGS sequence"/>
</dbReference>
<protein>
    <submittedName>
        <fullName evidence="1">Uncharacterized protein</fullName>
    </submittedName>
</protein>
<keyword evidence="2" id="KW-1185">Reference proteome</keyword>
<comment type="caution">
    <text evidence="1">The sequence shown here is derived from an EMBL/GenBank/DDBJ whole genome shotgun (WGS) entry which is preliminary data.</text>
</comment>
<accession>A0A064CL50</accession>
<evidence type="ECO:0000313" key="1">
    <source>
        <dbReference type="EMBL" id="KDE99448.1"/>
    </source>
</evidence>
<name>A0A064CL50_9MYCO</name>
<sequence length="286" mass="32274">MVTVEWFDFVSMAKIVDKKLNPLLGTTSITMTPYQDTIHPYPLAFEPPLIEHASQAGTKGFRHRWEKLAYAFDLPDPTKFPRLPTLSDEDRLIGSRFVKVCRRLAAYSAINADSRLRLFDHGDVSTVELDYPSDEAFSAAALAFRQLHSGNEDAPFDKVKGRLFQALKDIPASERKSANATLQQWVSARGKLMNQLLETIVCRKAAPRDGPSDFPYSYNNIKPEELILTFQYGDVIHFSGERENLAALMEEEANEHYYKYAVLLAITGLSHLYFGFALLVEAAMSD</sequence>
<dbReference type="OrthoDB" id="4378217at2"/>
<evidence type="ECO:0000313" key="2">
    <source>
        <dbReference type="Proteomes" id="UP000022835"/>
    </source>
</evidence>
<gene>
    <name evidence="1" type="ORF">Y900_010950</name>
</gene>
<proteinExistence type="predicted"/>
<dbReference type="AlphaFoldDB" id="A0A064CL50"/>